<accession>A0A919UY15</accession>
<dbReference type="AlphaFoldDB" id="A0A919UY15"/>
<evidence type="ECO:0008006" key="3">
    <source>
        <dbReference type="Google" id="ProtNLM"/>
    </source>
</evidence>
<dbReference type="RefSeq" id="WP_203983059.1">
    <property type="nucleotide sequence ID" value="NZ_BOOU01000018.1"/>
</dbReference>
<keyword evidence="2" id="KW-1185">Reference proteome</keyword>
<gene>
    <name evidence="1" type="ORF">Sru01_14060</name>
</gene>
<sequence>MARWVGGRGFEVDTVTLDGGARLRVRQYGVVVAYCRTVAEVAEHVDLAELAELIILPGAGARPRG</sequence>
<comment type="caution">
    <text evidence="1">The sequence shown here is derived from an EMBL/GenBank/DDBJ whole genome shotgun (WGS) entry which is preliminary data.</text>
</comment>
<evidence type="ECO:0000313" key="2">
    <source>
        <dbReference type="Proteomes" id="UP000655287"/>
    </source>
</evidence>
<proteinExistence type="predicted"/>
<organism evidence="1 2">
    <name type="scientific">Sphaerisporangium rufum</name>
    <dbReference type="NCBI Taxonomy" id="1381558"/>
    <lineage>
        <taxon>Bacteria</taxon>
        <taxon>Bacillati</taxon>
        <taxon>Actinomycetota</taxon>
        <taxon>Actinomycetes</taxon>
        <taxon>Streptosporangiales</taxon>
        <taxon>Streptosporangiaceae</taxon>
        <taxon>Sphaerisporangium</taxon>
    </lineage>
</organism>
<dbReference type="Proteomes" id="UP000655287">
    <property type="component" value="Unassembled WGS sequence"/>
</dbReference>
<name>A0A919UY15_9ACTN</name>
<evidence type="ECO:0000313" key="1">
    <source>
        <dbReference type="EMBL" id="GII76424.1"/>
    </source>
</evidence>
<dbReference type="EMBL" id="BOOU01000018">
    <property type="protein sequence ID" value="GII76424.1"/>
    <property type="molecule type" value="Genomic_DNA"/>
</dbReference>
<reference evidence="1" key="1">
    <citation type="submission" date="2021-01" db="EMBL/GenBank/DDBJ databases">
        <title>Whole genome shotgun sequence of Sphaerisporangium rufum NBRC 109079.</title>
        <authorList>
            <person name="Komaki H."/>
            <person name="Tamura T."/>
        </authorList>
    </citation>
    <scope>NUCLEOTIDE SEQUENCE</scope>
    <source>
        <strain evidence="1">NBRC 109079</strain>
    </source>
</reference>
<protein>
    <recommendedName>
        <fullName evidence="3">Transposase</fullName>
    </recommendedName>
</protein>